<dbReference type="InterPro" id="IPR004704">
    <property type="entry name" value="PTS_IID_man"/>
</dbReference>
<feature type="transmembrane region" description="Helical" evidence="1">
    <location>
        <begin position="187"/>
        <end position="211"/>
    </location>
</feature>
<reference evidence="2 3" key="1">
    <citation type="submission" date="2017-02" db="EMBL/GenBank/DDBJ databases">
        <authorList>
            <person name="Peterson S.W."/>
        </authorList>
    </citation>
    <scope>NUCLEOTIDE SEQUENCE [LARGE SCALE GENOMIC DNA]</scope>
    <source>
        <strain evidence="2 3">M1</strain>
    </source>
</reference>
<dbReference type="PANTHER" id="PTHR32502">
    <property type="entry name" value="N-ACETYLGALACTOSAMINE PERMEASE II COMPONENT-RELATED"/>
    <property type="match status" value="1"/>
</dbReference>
<dbReference type="GO" id="GO:0009401">
    <property type="term" value="P:phosphoenolpyruvate-dependent sugar phosphotransferase system"/>
    <property type="evidence" value="ECO:0007669"/>
    <property type="project" value="InterPro"/>
</dbReference>
<feature type="transmembrane region" description="Helical" evidence="1">
    <location>
        <begin position="147"/>
        <end position="166"/>
    </location>
</feature>
<feature type="transmembrane region" description="Helical" evidence="1">
    <location>
        <begin position="231"/>
        <end position="248"/>
    </location>
</feature>
<evidence type="ECO:0000256" key="1">
    <source>
        <dbReference type="SAM" id="Phobius"/>
    </source>
</evidence>
<organism evidence="2 3">
    <name type="scientific">Maledivibacter halophilus</name>
    <dbReference type="NCBI Taxonomy" id="36842"/>
    <lineage>
        <taxon>Bacteria</taxon>
        <taxon>Bacillati</taxon>
        <taxon>Bacillota</taxon>
        <taxon>Clostridia</taxon>
        <taxon>Peptostreptococcales</taxon>
        <taxon>Caminicellaceae</taxon>
        <taxon>Maledivibacter</taxon>
    </lineage>
</organism>
<keyword evidence="1" id="KW-1133">Transmembrane helix</keyword>
<feature type="transmembrane region" description="Helical" evidence="1">
    <location>
        <begin position="255"/>
        <end position="274"/>
    </location>
</feature>
<dbReference type="Proteomes" id="UP000190285">
    <property type="component" value="Unassembled WGS sequence"/>
</dbReference>
<proteinExistence type="predicted"/>
<feature type="transmembrane region" description="Helical" evidence="1">
    <location>
        <begin position="120"/>
        <end position="141"/>
    </location>
</feature>
<dbReference type="STRING" id="36842.SAMN02194393_00264"/>
<evidence type="ECO:0000313" key="3">
    <source>
        <dbReference type="Proteomes" id="UP000190285"/>
    </source>
</evidence>
<keyword evidence="1" id="KW-0812">Transmembrane</keyword>
<evidence type="ECO:0000313" key="2">
    <source>
        <dbReference type="EMBL" id="SKC37290.1"/>
    </source>
</evidence>
<name>A0A1T5IDZ2_9FIRM</name>
<dbReference type="InterPro" id="IPR050303">
    <property type="entry name" value="GatZ_KbaZ_carbometab"/>
</dbReference>
<dbReference type="PANTHER" id="PTHR32502:SF27">
    <property type="entry name" value="PTS SYSTEM, MANNOSE-SPECIFIC IID COMPONENT"/>
    <property type="match status" value="1"/>
</dbReference>
<dbReference type="PROSITE" id="PS51108">
    <property type="entry name" value="PTS_EIID"/>
    <property type="match status" value="1"/>
</dbReference>
<protein>
    <submittedName>
        <fullName evidence="2">PTS system IID component, Man family (TC 4.A.6)</fullName>
    </submittedName>
</protein>
<keyword evidence="3" id="KW-1185">Reference proteome</keyword>
<dbReference type="AlphaFoldDB" id="A0A1T5IDZ2"/>
<sequence length="275" mass="30134">MAEKNADFTKKLTKQDLRKSWFSWIMFNLAAISFERLEGTSFGQSMLPIIKKLYKTDEERGEALRRHIVFYNTEPQLGSVVNGIVAGLEEAKANQQPVEDELIDGVKVGLMGPIAGVGDVIIQGITVPLLLSIGMGLAANGSVAGPLFYTLTWLPLCLCISYFLYMKGYTLGVDAVNIIIGEKAKRITEAFTILGITVMGGIAASFVNLNIAAVFDNGQTVIKFQEMIDGVFPKLLPLIIVLLSWRALQKKKMTPLKLMGIYLIVCIIGVLIGLF</sequence>
<keyword evidence="1" id="KW-0472">Membrane</keyword>
<dbReference type="EMBL" id="FUZT01000001">
    <property type="protein sequence ID" value="SKC37290.1"/>
    <property type="molecule type" value="Genomic_DNA"/>
</dbReference>
<dbReference type="RefSeq" id="WP_244281971.1">
    <property type="nucleotide sequence ID" value="NZ_FUZT01000001.1"/>
</dbReference>
<accession>A0A1T5IDZ2</accession>
<dbReference type="Pfam" id="PF03613">
    <property type="entry name" value="EIID-AGA"/>
    <property type="match status" value="1"/>
</dbReference>
<gene>
    <name evidence="2" type="ORF">SAMN02194393_00264</name>
</gene>
<dbReference type="GO" id="GO:0005886">
    <property type="term" value="C:plasma membrane"/>
    <property type="evidence" value="ECO:0007669"/>
    <property type="project" value="TreeGrafter"/>
</dbReference>